<evidence type="ECO:0000313" key="4">
    <source>
        <dbReference type="Proteomes" id="UP000004853"/>
    </source>
</evidence>
<dbReference type="RefSeq" id="WP_006391119.1">
    <property type="nucleotide sequence ID" value="NZ_GL982453.1"/>
</dbReference>
<dbReference type="PATRIC" id="fig|1003200.3.peg.1037"/>
<dbReference type="OrthoDB" id="1550941at2"/>
<feature type="compositionally biased region" description="Gly residues" evidence="1">
    <location>
        <begin position="209"/>
        <end position="225"/>
    </location>
</feature>
<dbReference type="eggNOG" id="ENOG502Z86I">
    <property type="taxonomic scope" value="Bacteria"/>
</dbReference>
<name>F7SWL6_9BURK</name>
<reference evidence="3 4" key="1">
    <citation type="submission" date="2011-06" db="EMBL/GenBank/DDBJ databases">
        <authorList>
            <person name="Bador J."/>
            <person name="Amoureux L."/>
            <person name="Neuwirth C."/>
        </authorList>
    </citation>
    <scope>NUCLEOTIDE SEQUENCE [LARGE SCALE GENOMIC DNA]</scope>
    <source>
        <strain evidence="3 4">AXX-A</strain>
    </source>
</reference>
<dbReference type="AlphaFoldDB" id="F7SWL6"/>
<proteinExistence type="predicted"/>
<feature type="region of interest" description="Disordered" evidence="1">
    <location>
        <begin position="235"/>
        <end position="254"/>
    </location>
</feature>
<feature type="region of interest" description="Disordered" evidence="1">
    <location>
        <begin position="187"/>
        <end position="225"/>
    </location>
</feature>
<evidence type="ECO:0000313" key="3">
    <source>
        <dbReference type="EMBL" id="EGP47707.1"/>
    </source>
</evidence>
<evidence type="ECO:0000256" key="1">
    <source>
        <dbReference type="SAM" id="MobiDB-lite"/>
    </source>
</evidence>
<protein>
    <submittedName>
        <fullName evidence="3">Uncharacterized protein</fullName>
    </submittedName>
</protein>
<feature type="compositionally biased region" description="Basic and acidic residues" evidence="1">
    <location>
        <begin position="244"/>
        <end position="254"/>
    </location>
</feature>
<gene>
    <name evidence="3" type="ORF">AXXA_05318</name>
</gene>
<organism evidence="3 4">
    <name type="scientific">Achromobacter insuavis AXX-A</name>
    <dbReference type="NCBI Taxonomy" id="1003200"/>
    <lineage>
        <taxon>Bacteria</taxon>
        <taxon>Pseudomonadati</taxon>
        <taxon>Pseudomonadota</taxon>
        <taxon>Betaproteobacteria</taxon>
        <taxon>Burkholderiales</taxon>
        <taxon>Alcaligenaceae</taxon>
        <taxon>Achromobacter</taxon>
    </lineage>
</organism>
<dbReference type="Proteomes" id="UP000004853">
    <property type="component" value="Unassembled WGS sequence"/>
</dbReference>
<dbReference type="EMBL" id="AFRQ01000030">
    <property type="protein sequence ID" value="EGP47707.1"/>
    <property type="molecule type" value="Genomic_DNA"/>
</dbReference>
<keyword evidence="2" id="KW-0812">Transmembrane</keyword>
<dbReference type="HOGENOM" id="CLU_1292873_0_0_4"/>
<comment type="caution">
    <text evidence="3">The sequence shown here is derived from an EMBL/GenBank/DDBJ whole genome shotgun (WGS) entry which is preliminary data.</text>
</comment>
<keyword evidence="2" id="KW-1133">Transmembrane helix</keyword>
<feature type="region of interest" description="Disordered" evidence="1">
    <location>
        <begin position="88"/>
        <end position="121"/>
    </location>
</feature>
<feature type="transmembrane region" description="Helical" evidence="2">
    <location>
        <begin position="12"/>
        <end position="33"/>
    </location>
</feature>
<feature type="compositionally biased region" description="Acidic residues" evidence="1">
    <location>
        <begin position="94"/>
        <end position="103"/>
    </location>
</feature>
<keyword evidence="2" id="KW-0472">Membrane</keyword>
<sequence length="254" mass="26122">MRNLDFSSWQTVLSTLLGLAVITLIGVGIRLLVMQTIQQRRERENRQINERLRTLIAAYKTLGGSFTGNLVVDPSHLRDLRRGVPQAAAAGDPDALDEADLDAADPLRPTSLEGPGGERRRRVRDAVEAALSDIILLGTEDQVRLAAKAASDLVAGRRIETAELVVSLRDFIRRVLNLEPVPAGLAIPRQGPTRPAAGGAKGAGNARGEAGGGGKGGAAGGAGGGGAAAGMGMGMGLGSGLAGDDPHDPHGSAR</sequence>
<accession>F7SWL6</accession>
<evidence type="ECO:0000256" key="2">
    <source>
        <dbReference type="SAM" id="Phobius"/>
    </source>
</evidence>